<dbReference type="InterPro" id="IPR050176">
    <property type="entry name" value="LTTR"/>
</dbReference>
<dbReference type="Pfam" id="PF00126">
    <property type="entry name" value="HTH_1"/>
    <property type="match status" value="1"/>
</dbReference>
<evidence type="ECO:0000259" key="5">
    <source>
        <dbReference type="PROSITE" id="PS50931"/>
    </source>
</evidence>
<dbReference type="InterPro" id="IPR036390">
    <property type="entry name" value="WH_DNA-bd_sf"/>
</dbReference>
<evidence type="ECO:0000256" key="1">
    <source>
        <dbReference type="ARBA" id="ARBA00009437"/>
    </source>
</evidence>
<dbReference type="RefSeq" id="WP_153484714.1">
    <property type="nucleotide sequence ID" value="NZ_VWNA01000001.1"/>
</dbReference>
<keyword evidence="7" id="KW-1185">Reference proteome</keyword>
<comment type="similarity">
    <text evidence="1">Belongs to the LysR transcriptional regulatory family.</text>
</comment>
<feature type="domain" description="HTH lysR-type" evidence="5">
    <location>
        <begin position="6"/>
        <end position="63"/>
    </location>
</feature>
<keyword evidence="2" id="KW-0805">Transcription regulation</keyword>
<gene>
    <name evidence="6" type="ORF">F0357_16860</name>
</gene>
<dbReference type="Gene3D" id="3.40.190.10">
    <property type="entry name" value="Periplasmic binding protein-like II"/>
    <property type="match status" value="2"/>
</dbReference>
<dbReference type="PROSITE" id="PS50931">
    <property type="entry name" value="HTH_LYSR"/>
    <property type="match status" value="1"/>
</dbReference>
<reference evidence="6 7" key="1">
    <citation type="submission" date="2019-09" db="EMBL/GenBank/DDBJ databases">
        <title>Segnochrobactrum spirostomi gen. nov., sp. nov., isolated from the ciliate Spirostomum cf. yagiui and description of a novel family, Segnochrobactraceae fam. nov. within the order Rhizobiales of the class Alphaproteobacteria.</title>
        <authorList>
            <person name="Akter S."/>
            <person name="Shazib S.U.A."/>
            <person name="Shin M.K."/>
        </authorList>
    </citation>
    <scope>NUCLEOTIDE SEQUENCE [LARGE SCALE GENOMIC DNA]</scope>
    <source>
        <strain evidence="6 7">Sp-1</strain>
    </source>
</reference>
<protein>
    <submittedName>
        <fullName evidence="6">LysR family transcriptional regulator</fullName>
    </submittedName>
</protein>
<dbReference type="FunFam" id="1.10.10.10:FF:000001">
    <property type="entry name" value="LysR family transcriptional regulator"/>
    <property type="match status" value="1"/>
</dbReference>
<keyword evidence="3" id="KW-0238">DNA-binding</keyword>
<comment type="caution">
    <text evidence="6">The sequence shown here is derived from an EMBL/GenBank/DDBJ whole genome shotgun (WGS) entry which is preliminary data.</text>
</comment>
<evidence type="ECO:0000313" key="7">
    <source>
        <dbReference type="Proteomes" id="UP000332515"/>
    </source>
</evidence>
<dbReference type="PANTHER" id="PTHR30579">
    <property type="entry name" value="TRANSCRIPTIONAL REGULATOR"/>
    <property type="match status" value="1"/>
</dbReference>
<evidence type="ECO:0000256" key="4">
    <source>
        <dbReference type="ARBA" id="ARBA00023163"/>
    </source>
</evidence>
<keyword evidence="4" id="KW-0804">Transcription</keyword>
<dbReference type="PANTHER" id="PTHR30579:SF7">
    <property type="entry name" value="HTH-TYPE TRANSCRIPTIONAL REGULATOR LRHA-RELATED"/>
    <property type="match status" value="1"/>
</dbReference>
<evidence type="ECO:0000313" key="6">
    <source>
        <dbReference type="EMBL" id="MQT14285.1"/>
    </source>
</evidence>
<dbReference type="Pfam" id="PF03466">
    <property type="entry name" value="LysR_substrate"/>
    <property type="match status" value="1"/>
</dbReference>
<dbReference type="Proteomes" id="UP000332515">
    <property type="component" value="Unassembled WGS sequence"/>
</dbReference>
<organism evidence="6 7">
    <name type="scientific">Segnochrobactrum spirostomi</name>
    <dbReference type="NCBI Taxonomy" id="2608987"/>
    <lineage>
        <taxon>Bacteria</taxon>
        <taxon>Pseudomonadati</taxon>
        <taxon>Pseudomonadota</taxon>
        <taxon>Alphaproteobacteria</taxon>
        <taxon>Hyphomicrobiales</taxon>
        <taxon>Segnochrobactraceae</taxon>
        <taxon>Segnochrobactrum</taxon>
    </lineage>
</organism>
<dbReference type="GO" id="GO:0003677">
    <property type="term" value="F:DNA binding"/>
    <property type="evidence" value="ECO:0007669"/>
    <property type="project" value="UniProtKB-KW"/>
</dbReference>
<evidence type="ECO:0000256" key="3">
    <source>
        <dbReference type="ARBA" id="ARBA00023125"/>
    </source>
</evidence>
<proteinExistence type="inferred from homology"/>
<dbReference type="Gene3D" id="1.10.10.10">
    <property type="entry name" value="Winged helix-like DNA-binding domain superfamily/Winged helix DNA-binding domain"/>
    <property type="match status" value="1"/>
</dbReference>
<name>A0A6A7Y6F8_9HYPH</name>
<dbReference type="InterPro" id="IPR036388">
    <property type="entry name" value="WH-like_DNA-bd_sf"/>
</dbReference>
<dbReference type="AlphaFoldDB" id="A0A6A7Y6F8"/>
<dbReference type="SUPFAM" id="SSF46785">
    <property type="entry name" value="Winged helix' DNA-binding domain"/>
    <property type="match status" value="1"/>
</dbReference>
<evidence type="ECO:0000256" key="2">
    <source>
        <dbReference type="ARBA" id="ARBA00023015"/>
    </source>
</evidence>
<dbReference type="InterPro" id="IPR005119">
    <property type="entry name" value="LysR_subst-bd"/>
</dbReference>
<dbReference type="EMBL" id="VWNA01000001">
    <property type="protein sequence ID" value="MQT14285.1"/>
    <property type="molecule type" value="Genomic_DNA"/>
</dbReference>
<accession>A0A6A7Y6F8</accession>
<sequence>MRVTNLDMDAVRSFVAGIDAGSFARAADRLGRSTSAVSAQLKKLEEQTGTELVRRSGRGLALTDGGELFLSYARRLLSLNDEAIGAVRSPELEGWIRLGIQEDFGETLLPRVLGRFARAHPRVRVEGRIARNGELKEKIGSGQLDLALAWDDGSAAPGQRIAALPLCWLTAAEQEPAWQAGRDEPLPLAALEAPCLLRTIACTHLDRQGIAWRIAFVSPSLGGLWAATAAGLGIALRTPLGRPPTVRVLDPAAHGLPSLPSLGLCLLRSGASENRIADHLDAILRQALQDMLPAEWSRSS</sequence>
<dbReference type="InterPro" id="IPR000847">
    <property type="entry name" value="LysR_HTH_N"/>
</dbReference>
<dbReference type="GO" id="GO:0003700">
    <property type="term" value="F:DNA-binding transcription factor activity"/>
    <property type="evidence" value="ECO:0007669"/>
    <property type="project" value="InterPro"/>
</dbReference>
<dbReference type="SUPFAM" id="SSF53850">
    <property type="entry name" value="Periplasmic binding protein-like II"/>
    <property type="match status" value="1"/>
</dbReference>